<protein>
    <submittedName>
        <fullName evidence="1">Uncharacterized protein</fullName>
    </submittedName>
</protein>
<proteinExistence type="predicted"/>
<dbReference type="KEGG" id="wna:KA717_38960"/>
<organism evidence="1">
    <name type="scientific">Woronichinia naegeliana WA131</name>
    <dbReference type="NCBI Taxonomy" id="2824559"/>
    <lineage>
        <taxon>Bacteria</taxon>
        <taxon>Bacillati</taxon>
        <taxon>Cyanobacteriota</taxon>
        <taxon>Cyanophyceae</taxon>
        <taxon>Synechococcales</taxon>
        <taxon>Coelosphaeriaceae</taxon>
        <taxon>Woronichinia</taxon>
    </lineage>
</organism>
<evidence type="ECO:0000313" key="1">
    <source>
        <dbReference type="EMBL" id="UXE61286.1"/>
    </source>
</evidence>
<reference evidence="1" key="1">
    <citation type="submission" date="2021-04" db="EMBL/GenBank/DDBJ databases">
        <title>Genome sequence of Woronichinia naegeliana from Washington state freshwater lake bloom.</title>
        <authorList>
            <person name="Dreher T.W."/>
        </authorList>
    </citation>
    <scope>NUCLEOTIDE SEQUENCE</scope>
    <source>
        <strain evidence="1">WA131</strain>
    </source>
</reference>
<dbReference type="AlphaFoldDB" id="A0A977PVR2"/>
<dbReference type="Proteomes" id="UP001065613">
    <property type="component" value="Chromosome"/>
</dbReference>
<accession>A0A977PVR2</accession>
<dbReference type="EMBL" id="CP073041">
    <property type="protein sequence ID" value="UXE61286.1"/>
    <property type="molecule type" value="Genomic_DNA"/>
</dbReference>
<gene>
    <name evidence="1" type="ORF">KA717_38960</name>
</gene>
<name>A0A977PVR2_9CYAN</name>
<sequence>MTDDELKQLIASNAKAIEALTNALTQEREERQKKELAWEKDRKGVYELLGRVARGQSDFYATQSDFYHRFDQIDERQAKMTEILNRYLPPESLS</sequence>